<dbReference type="InterPro" id="IPR036602">
    <property type="entry name" value="tRNA_yW-synthesising-like_sf"/>
</dbReference>
<evidence type="ECO:0000256" key="6">
    <source>
        <dbReference type="ARBA" id="ARBA00022694"/>
    </source>
</evidence>
<name>A0A0G2I4S4_9EURO</name>
<dbReference type="GO" id="GO:0008033">
    <property type="term" value="P:tRNA processing"/>
    <property type="evidence" value="ECO:0007669"/>
    <property type="project" value="UniProtKB-KW"/>
</dbReference>
<evidence type="ECO:0000313" key="11">
    <source>
        <dbReference type="EMBL" id="KKZ65255.1"/>
    </source>
</evidence>
<keyword evidence="6" id="KW-0819">tRNA processing</keyword>
<dbReference type="SUPFAM" id="SSF111278">
    <property type="entry name" value="SSo0622-like"/>
    <property type="match status" value="1"/>
</dbReference>
<keyword evidence="5" id="KW-0949">S-adenosyl-L-methionine</keyword>
<dbReference type="GO" id="GO:0032259">
    <property type="term" value="P:methylation"/>
    <property type="evidence" value="ECO:0007669"/>
    <property type="project" value="UniProtKB-KW"/>
</dbReference>
<dbReference type="GO" id="GO:0008168">
    <property type="term" value="F:methyltransferase activity"/>
    <property type="evidence" value="ECO:0007669"/>
    <property type="project" value="UniProtKB-KW"/>
</dbReference>
<feature type="compositionally biased region" description="Gly residues" evidence="9">
    <location>
        <begin position="69"/>
        <end position="82"/>
    </location>
</feature>
<feature type="region of interest" description="Disordered" evidence="9">
    <location>
        <begin position="69"/>
        <end position="88"/>
    </location>
</feature>
<reference evidence="12" key="1">
    <citation type="journal article" date="2015" name="PLoS Genet.">
        <title>The dynamic genome and transcriptome of the human fungal pathogen Blastomyces and close relative Emmonsia.</title>
        <authorList>
            <person name="Munoz J.F."/>
            <person name="Gauthier G.M."/>
            <person name="Desjardins C.A."/>
            <person name="Gallo J.E."/>
            <person name="Holder J."/>
            <person name="Sullivan T.D."/>
            <person name="Marty A.J."/>
            <person name="Carmen J.C."/>
            <person name="Chen Z."/>
            <person name="Ding L."/>
            <person name="Gujja S."/>
            <person name="Magrini V."/>
            <person name="Misas E."/>
            <person name="Mitreva M."/>
            <person name="Priest M."/>
            <person name="Saif S."/>
            <person name="Whiston E.A."/>
            <person name="Young S."/>
            <person name="Zeng Q."/>
            <person name="Goldman W.E."/>
            <person name="Mardis E.R."/>
            <person name="Taylor J.W."/>
            <person name="McEwen J.G."/>
            <person name="Clay O.K."/>
            <person name="Klein B.S."/>
            <person name="Cuomo C.A."/>
        </authorList>
    </citation>
    <scope>NUCLEOTIDE SEQUENCE [LARGE SCALE GENOMIC DNA]</scope>
    <source>
        <strain evidence="12">UAMH 3008</strain>
    </source>
</reference>
<sequence>MSAPVLGFEAKKQKILRDLSVPDEEYTDLSPKGSVDAGIRDLIHNINLIPGLVTTSSCAGRISVFLEGGGRAGEGNGAGGNKGPSFKEDDHKIMQTEEEAGASLGQRSSQFAPTGGKGSGKWLFVTHEPVEIDVNCEGNSLHKMFNLAPGDEDIETINPSGSLRLVRFHFEPMILHIMASSLKHAQPVLAAATTAGFRESGIQSLRCIDDTEAYPIVAVRSSGLALESIIGCHQQPLGNESEDNIVKSVVSENYLHMLLAVANERFKANADRRERFWMKLQELCIGRPGDVSARRAGWEDPEVRRERKREEGLRRSKAAMEAKVAQRELDTSVDIMGEEGELSLLHP</sequence>
<evidence type="ECO:0000256" key="3">
    <source>
        <dbReference type="ARBA" id="ARBA00022603"/>
    </source>
</evidence>
<keyword evidence="3" id="KW-0489">Methyltransferase</keyword>
<protein>
    <recommendedName>
        <fullName evidence="2">tRNA(Phe) 7-[(3-amino-3-carboxypropyl)-4-demethylwyosine(37)-N(4)]-methyltransferase</fullName>
        <ecNumber evidence="2">2.1.1.282</ecNumber>
    </recommendedName>
    <alternativeName>
        <fullName evidence="7">tRNA(Phe) 7-((3-amino-3-carboxypropyl)-4-demethylwyosine(37)-N(4))-methyltransferase</fullName>
    </alternativeName>
</protein>
<evidence type="ECO:0000256" key="2">
    <source>
        <dbReference type="ARBA" id="ARBA00012750"/>
    </source>
</evidence>
<dbReference type="EC" id="2.1.1.282" evidence="2"/>
<evidence type="ECO:0000256" key="5">
    <source>
        <dbReference type="ARBA" id="ARBA00022691"/>
    </source>
</evidence>
<dbReference type="OrthoDB" id="263283at2759"/>
<proteinExistence type="inferred from homology"/>
<comment type="similarity">
    <text evidence="1">Belongs to the TYW3 family.</text>
</comment>
<dbReference type="Pfam" id="PF02676">
    <property type="entry name" value="TYW3"/>
    <property type="match status" value="1"/>
</dbReference>
<dbReference type="InterPro" id="IPR003827">
    <property type="entry name" value="tRNA_yW-synthesising"/>
</dbReference>
<evidence type="ECO:0000256" key="4">
    <source>
        <dbReference type="ARBA" id="ARBA00022679"/>
    </source>
</evidence>
<dbReference type="EMBL" id="LCZI01000679">
    <property type="protein sequence ID" value="KKZ65255.1"/>
    <property type="molecule type" value="Genomic_DNA"/>
</dbReference>
<dbReference type="PANTHER" id="PTHR48418:SF1">
    <property type="entry name" value="TRNA WYBUTOSINE-SYNTHESIZING PROTEIN 3"/>
    <property type="match status" value="1"/>
</dbReference>
<evidence type="ECO:0000256" key="9">
    <source>
        <dbReference type="SAM" id="MobiDB-lite"/>
    </source>
</evidence>
<dbReference type="Proteomes" id="UP000034164">
    <property type="component" value="Unassembled WGS sequence"/>
</dbReference>
<dbReference type="AlphaFoldDB" id="A0A0G2I4S4"/>
<dbReference type="Gene3D" id="3.30.1960.10">
    <property type="entry name" value="tRNA wybutosine-synthesizing-like"/>
    <property type="match status" value="1"/>
</dbReference>
<comment type="catalytic activity">
    <reaction evidence="8">
        <text>4-demethyl-7-[(3S)-3-amino-3-carboxypropyl]wyosine(37) in tRNA(Phe) + S-adenosyl-L-methionine = 7-[(3S)-3-amino-3-carboxypropyl]wyosine(37) in tRNA(Phe) + S-adenosyl-L-homocysteine + H(+)</text>
        <dbReference type="Rhea" id="RHEA:36635"/>
        <dbReference type="Rhea" id="RHEA-COMP:10378"/>
        <dbReference type="Rhea" id="RHEA-COMP:10379"/>
        <dbReference type="ChEBI" id="CHEBI:15378"/>
        <dbReference type="ChEBI" id="CHEBI:57856"/>
        <dbReference type="ChEBI" id="CHEBI:59789"/>
        <dbReference type="ChEBI" id="CHEBI:73543"/>
        <dbReference type="ChEBI" id="CHEBI:73550"/>
        <dbReference type="EC" id="2.1.1.282"/>
    </reaction>
</comment>
<evidence type="ECO:0000256" key="1">
    <source>
        <dbReference type="ARBA" id="ARBA00008569"/>
    </source>
</evidence>
<gene>
    <name evidence="11" type="ORF">EMCG_08905</name>
</gene>
<comment type="caution">
    <text evidence="11">The sequence shown here is derived from an EMBL/GenBank/DDBJ whole genome shotgun (WGS) entry which is preliminary data.</text>
</comment>
<accession>A0A0G2I4S4</accession>
<organism evidence="11 12">
    <name type="scientific">[Emmonsia] crescens</name>
    <dbReference type="NCBI Taxonomy" id="73230"/>
    <lineage>
        <taxon>Eukaryota</taxon>
        <taxon>Fungi</taxon>
        <taxon>Dikarya</taxon>
        <taxon>Ascomycota</taxon>
        <taxon>Pezizomycotina</taxon>
        <taxon>Eurotiomycetes</taxon>
        <taxon>Eurotiomycetidae</taxon>
        <taxon>Onygenales</taxon>
        <taxon>Ajellomycetaceae</taxon>
        <taxon>Emergomyces</taxon>
    </lineage>
</organism>
<feature type="domain" description="tRNA wybutosine-synthesizing protein" evidence="10">
    <location>
        <begin position="11"/>
        <end position="282"/>
    </location>
</feature>
<evidence type="ECO:0000313" key="12">
    <source>
        <dbReference type="Proteomes" id="UP000034164"/>
    </source>
</evidence>
<evidence type="ECO:0000256" key="7">
    <source>
        <dbReference type="ARBA" id="ARBA00030554"/>
    </source>
</evidence>
<dbReference type="PANTHER" id="PTHR48418">
    <property type="entry name" value="TRNA WYBUTOSINE-SYNTHESIZING PROTEIN 3"/>
    <property type="match status" value="1"/>
</dbReference>
<evidence type="ECO:0000259" key="10">
    <source>
        <dbReference type="Pfam" id="PF02676"/>
    </source>
</evidence>
<evidence type="ECO:0000256" key="8">
    <source>
        <dbReference type="ARBA" id="ARBA00049202"/>
    </source>
</evidence>
<feature type="region of interest" description="Disordered" evidence="9">
    <location>
        <begin position="295"/>
        <end position="319"/>
    </location>
</feature>
<dbReference type="VEuPathDB" id="FungiDB:EMCG_08905"/>
<keyword evidence="4" id="KW-0808">Transferase</keyword>